<keyword evidence="5" id="KW-0472">Membrane</keyword>
<gene>
    <name evidence="6" type="ORF">V6N11_032254</name>
</gene>
<keyword evidence="5" id="KW-1133">Transmembrane helix</keyword>
<dbReference type="InterPro" id="IPR044859">
    <property type="entry name" value="Allene_oxi_cyc_Dirigent"/>
</dbReference>
<reference evidence="6 7" key="1">
    <citation type="journal article" date="2024" name="G3 (Bethesda)">
        <title>Genome assembly of Hibiscus sabdariffa L. provides insights into metabolisms of medicinal natural products.</title>
        <authorList>
            <person name="Kim T."/>
        </authorList>
    </citation>
    <scope>NUCLEOTIDE SEQUENCE [LARGE SCALE GENOMIC DNA]</scope>
    <source>
        <strain evidence="6">TK-2024</strain>
        <tissue evidence="6">Old leaves</tissue>
    </source>
</reference>
<protein>
    <recommendedName>
        <fullName evidence="4">Dirigent protein</fullName>
    </recommendedName>
</protein>
<keyword evidence="4" id="KW-0052">Apoplast</keyword>
<evidence type="ECO:0000313" key="6">
    <source>
        <dbReference type="EMBL" id="KAK9030845.1"/>
    </source>
</evidence>
<evidence type="ECO:0000256" key="5">
    <source>
        <dbReference type="SAM" id="Phobius"/>
    </source>
</evidence>
<keyword evidence="7" id="KW-1185">Reference proteome</keyword>
<dbReference type="InterPro" id="IPR004265">
    <property type="entry name" value="Dirigent"/>
</dbReference>
<accession>A0ABR2T0M4</accession>
<comment type="subunit">
    <text evidence="2 4">Homodimer.</text>
</comment>
<dbReference type="Pfam" id="PF03018">
    <property type="entry name" value="Dirigent"/>
    <property type="match status" value="1"/>
</dbReference>
<feature type="transmembrane region" description="Helical" evidence="5">
    <location>
        <begin position="12"/>
        <end position="30"/>
    </location>
</feature>
<dbReference type="Proteomes" id="UP001396334">
    <property type="component" value="Unassembled WGS sequence"/>
</dbReference>
<comment type="subcellular location">
    <subcellularLocation>
        <location evidence="4">Secreted</location>
        <location evidence="4">Extracellular space</location>
        <location evidence="4">Apoplast</location>
    </subcellularLocation>
</comment>
<comment type="similarity">
    <text evidence="1 4">Belongs to the plant dirigent protein family.</text>
</comment>
<comment type="caution">
    <text evidence="6">The sequence shown here is derived from an EMBL/GenBank/DDBJ whole genome shotgun (WGS) entry which is preliminary data.</text>
</comment>
<sequence>MALANNTNLSLALYLVLGTSMVVFMIPGEADDQFKETRISIYFHDYSSGGPDSTVRAVVGFPGKPWNLAQFGTLFVSDDPITEGPDSESTPVGRGRGIFITASLDGLNTYVSLSIVFTNNAYNGSTIQIQGNSDQFTAVREYGVVSGTGKFRYANGYVTFENSSFDRSTSMAQSVWRVVIKRDMLQDYCTMTYGVWLDLNLHGASGFVCDSLANCWAKGDFLSCCERLAKEYMTECHKPHMIANQPTCTDFRWQKPVVDWVKTNSDGTGRPDALAGCSLVDAISLLLNRSWSVSICQISRLQNMVADRVVALCRDSLYGSMVFDYVPVALAELVHKEVVNT</sequence>
<proteinExistence type="inferred from homology"/>
<dbReference type="PANTHER" id="PTHR21495">
    <property type="entry name" value="NUCLEOPORIN-RELATED"/>
    <property type="match status" value="1"/>
</dbReference>
<comment type="function">
    <text evidence="4">Dirigent proteins impart stereoselectivity on the phenoxy radical-coupling reaction, yielding optically active lignans from two molecules of coniferyl alcohol in the biosynthesis of lignans, flavonolignans, and alkaloids and thus plays a central role in plant secondary metabolism.</text>
</comment>
<evidence type="ECO:0000256" key="3">
    <source>
        <dbReference type="ARBA" id="ARBA00022525"/>
    </source>
</evidence>
<dbReference type="EMBL" id="JBBPBN010000010">
    <property type="protein sequence ID" value="KAK9030845.1"/>
    <property type="molecule type" value="Genomic_DNA"/>
</dbReference>
<name>A0ABR2T0M4_9ROSI</name>
<dbReference type="Gene3D" id="2.40.480.10">
    <property type="entry name" value="Allene oxide cyclase-like"/>
    <property type="match status" value="1"/>
</dbReference>
<evidence type="ECO:0000256" key="4">
    <source>
        <dbReference type="RuleBase" id="RU363099"/>
    </source>
</evidence>
<organism evidence="6 7">
    <name type="scientific">Hibiscus sabdariffa</name>
    <name type="common">roselle</name>
    <dbReference type="NCBI Taxonomy" id="183260"/>
    <lineage>
        <taxon>Eukaryota</taxon>
        <taxon>Viridiplantae</taxon>
        <taxon>Streptophyta</taxon>
        <taxon>Embryophyta</taxon>
        <taxon>Tracheophyta</taxon>
        <taxon>Spermatophyta</taxon>
        <taxon>Magnoliopsida</taxon>
        <taxon>eudicotyledons</taxon>
        <taxon>Gunneridae</taxon>
        <taxon>Pentapetalae</taxon>
        <taxon>rosids</taxon>
        <taxon>malvids</taxon>
        <taxon>Malvales</taxon>
        <taxon>Malvaceae</taxon>
        <taxon>Malvoideae</taxon>
        <taxon>Hibiscus</taxon>
    </lineage>
</organism>
<keyword evidence="5" id="KW-0812">Transmembrane</keyword>
<keyword evidence="3 4" id="KW-0964">Secreted</keyword>
<evidence type="ECO:0000256" key="2">
    <source>
        <dbReference type="ARBA" id="ARBA00011738"/>
    </source>
</evidence>
<evidence type="ECO:0000256" key="1">
    <source>
        <dbReference type="ARBA" id="ARBA00010746"/>
    </source>
</evidence>
<evidence type="ECO:0000313" key="7">
    <source>
        <dbReference type="Proteomes" id="UP001396334"/>
    </source>
</evidence>